<name>A0A3F3QCF4_9EURO</name>
<reference evidence="1 2" key="1">
    <citation type="submission" date="2018-07" db="EMBL/GenBank/DDBJ databases">
        <title>The genomes of Aspergillus section Nigri reveals drivers in fungal speciation.</title>
        <authorList>
            <consortium name="DOE Joint Genome Institute"/>
            <person name="Vesth T.C."/>
            <person name="Nybo J."/>
            <person name="Theobald S."/>
            <person name="Brandl J."/>
            <person name="Frisvad J.C."/>
            <person name="Nielsen K.F."/>
            <person name="Lyhne E.K."/>
            <person name="Kogle M.E."/>
            <person name="Kuo A."/>
            <person name="Riley R."/>
            <person name="Clum A."/>
            <person name="Nolan M."/>
            <person name="Lipzen A."/>
            <person name="Salamov A."/>
            <person name="Henrissat B."/>
            <person name="Wiebenga A."/>
            <person name="De vries R.P."/>
            <person name="Grigoriev I.V."/>
            <person name="Mortensen U.H."/>
            <person name="Andersen M.R."/>
            <person name="Baker S.E."/>
        </authorList>
    </citation>
    <scope>NUCLEOTIDE SEQUENCE [LARGE SCALE GENOMIC DNA]</scope>
    <source>
        <strain evidence="1 2">CBS 139.54b</strain>
    </source>
</reference>
<protein>
    <submittedName>
        <fullName evidence="1">Uncharacterized protein</fullName>
    </submittedName>
</protein>
<evidence type="ECO:0000313" key="2">
    <source>
        <dbReference type="Proteomes" id="UP000253729"/>
    </source>
</evidence>
<dbReference type="Proteomes" id="UP000253729">
    <property type="component" value="Unassembled WGS sequence"/>
</dbReference>
<sequence length="112" mass="12220">MPSSGASDFISCNAGMILPVRLPRLPIGMRIIYRTARVQLPASLACVTHFIRGPSGIMVKVHQNFTDIAYRFQRGTGDSSLPLVVPSAPIETINLGVHTLSKKRTIRMMLGT</sequence>
<dbReference type="GeneID" id="38133357"/>
<dbReference type="RefSeq" id="XP_026629956.1">
    <property type="nucleotide sequence ID" value="XM_026765001.1"/>
</dbReference>
<accession>A0A3F3QCF4</accession>
<organism evidence="1 2">
    <name type="scientific">Aspergillus welwitschiae</name>
    <dbReference type="NCBI Taxonomy" id="1341132"/>
    <lineage>
        <taxon>Eukaryota</taxon>
        <taxon>Fungi</taxon>
        <taxon>Dikarya</taxon>
        <taxon>Ascomycota</taxon>
        <taxon>Pezizomycotina</taxon>
        <taxon>Eurotiomycetes</taxon>
        <taxon>Eurotiomycetidae</taxon>
        <taxon>Eurotiales</taxon>
        <taxon>Aspergillaceae</taxon>
        <taxon>Aspergillus</taxon>
        <taxon>Aspergillus subgen. Circumdati</taxon>
    </lineage>
</organism>
<gene>
    <name evidence="1" type="ORF">BDQ94DRAFT_137154</name>
</gene>
<dbReference type="AlphaFoldDB" id="A0A3F3QCF4"/>
<proteinExistence type="predicted"/>
<keyword evidence="2" id="KW-1185">Reference proteome</keyword>
<evidence type="ECO:0000313" key="1">
    <source>
        <dbReference type="EMBL" id="RDH36934.1"/>
    </source>
</evidence>
<dbReference type="EMBL" id="KZ852036">
    <property type="protein sequence ID" value="RDH36934.1"/>
    <property type="molecule type" value="Genomic_DNA"/>
</dbReference>